<name>A0A195EIG9_9HYME</name>
<feature type="compositionally biased region" description="Basic and acidic residues" evidence="1">
    <location>
        <begin position="54"/>
        <end position="72"/>
    </location>
</feature>
<sequence>YSRCMWAQSLTSQWLLSIPPSRLHSTNFNRYPSGCAFVRGRARNEIRIGARYYSESRRLRSSQNKEPDRSRWSELGSAGRPVGKDPPPPPPLPPRPLPPPPPPPPPPSSINRMPDNEGISPRESPPVTFTFYATL</sequence>
<dbReference type="EMBL" id="KQ978822">
    <property type="protein sequence ID" value="KYN28053.1"/>
    <property type="molecule type" value="Genomic_DNA"/>
</dbReference>
<feature type="non-terminal residue" evidence="2">
    <location>
        <position position="1"/>
    </location>
</feature>
<proteinExistence type="predicted"/>
<reference evidence="2 3" key="1">
    <citation type="submission" date="2015-09" db="EMBL/GenBank/DDBJ databases">
        <title>Trachymyrmex cornetzi WGS genome.</title>
        <authorList>
            <person name="Nygaard S."/>
            <person name="Hu H."/>
            <person name="Boomsma J."/>
            <person name="Zhang G."/>
        </authorList>
    </citation>
    <scope>NUCLEOTIDE SEQUENCE [LARGE SCALE GENOMIC DNA]</scope>
    <source>
        <strain evidence="2">Tcor2-1</strain>
        <tissue evidence="2">Whole body</tissue>
    </source>
</reference>
<dbReference type="Proteomes" id="UP000078492">
    <property type="component" value="Unassembled WGS sequence"/>
</dbReference>
<accession>A0A195EIG9</accession>
<gene>
    <name evidence="2" type="ORF">ALC57_02489</name>
</gene>
<evidence type="ECO:0000313" key="3">
    <source>
        <dbReference type="Proteomes" id="UP000078492"/>
    </source>
</evidence>
<protein>
    <submittedName>
        <fullName evidence="2">Uncharacterized protein</fullName>
    </submittedName>
</protein>
<organism evidence="2 3">
    <name type="scientific">Trachymyrmex cornetzi</name>
    <dbReference type="NCBI Taxonomy" id="471704"/>
    <lineage>
        <taxon>Eukaryota</taxon>
        <taxon>Metazoa</taxon>
        <taxon>Ecdysozoa</taxon>
        <taxon>Arthropoda</taxon>
        <taxon>Hexapoda</taxon>
        <taxon>Insecta</taxon>
        <taxon>Pterygota</taxon>
        <taxon>Neoptera</taxon>
        <taxon>Endopterygota</taxon>
        <taxon>Hymenoptera</taxon>
        <taxon>Apocrita</taxon>
        <taxon>Aculeata</taxon>
        <taxon>Formicoidea</taxon>
        <taxon>Formicidae</taxon>
        <taxon>Myrmicinae</taxon>
        <taxon>Trachymyrmex</taxon>
    </lineage>
</organism>
<feature type="region of interest" description="Disordered" evidence="1">
    <location>
        <begin position="54"/>
        <end position="135"/>
    </location>
</feature>
<evidence type="ECO:0000256" key="1">
    <source>
        <dbReference type="SAM" id="MobiDB-lite"/>
    </source>
</evidence>
<feature type="compositionally biased region" description="Pro residues" evidence="1">
    <location>
        <begin position="84"/>
        <end position="108"/>
    </location>
</feature>
<evidence type="ECO:0000313" key="2">
    <source>
        <dbReference type="EMBL" id="KYN28053.1"/>
    </source>
</evidence>
<dbReference type="AlphaFoldDB" id="A0A195EIG9"/>
<keyword evidence="3" id="KW-1185">Reference proteome</keyword>